<feature type="domain" description="B box-type" evidence="2">
    <location>
        <begin position="62"/>
        <end position="103"/>
    </location>
</feature>
<dbReference type="PROSITE" id="PS50119">
    <property type="entry name" value="ZF_BBOX"/>
    <property type="match status" value="2"/>
</dbReference>
<accession>A0A8S3RKG6</accession>
<proteinExistence type="predicted"/>
<dbReference type="CDD" id="cd19757">
    <property type="entry name" value="Bbox1"/>
    <property type="match status" value="1"/>
</dbReference>
<keyword evidence="1" id="KW-0863">Zinc-finger</keyword>
<dbReference type="InterPro" id="IPR000315">
    <property type="entry name" value="Znf_B-box"/>
</dbReference>
<dbReference type="GO" id="GO:0005654">
    <property type="term" value="C:nucleoplasm"/>
    <property type="evidence" value="ECO:0007669"/>
    <property type="project" value="TreeGrafter"/>
</dbReference>
<feature type="domain" description="B box-type" evidence="2">
    <location>
        <begin position="7"/>
        <end position="55"/>
    </location>
</feature>
<dbReference type="EMBL" id="CAJPWZ010001139">
    <property type="protein sequence ID" value="CAG2209123.1"/>
    <property type="molecule type" value="Genomic_DNA"/>
</dbReference>
<dbReference type="SMART" id="SM00336">
    <property type="entry name" value="BBOX"/>
    <property type="match status" value="2"/>
</dbReference>
<dbReference type="AlphaFoldDB" id="A0A8S3RKG6"/>
<dbReference type="Proteomes" id="UP000683360">
    <property type="component" value="Unassembled WGS sequence"/>
</dbReference>
<dbReference type="SUPFAM" id="SSF101898">
    <property type="entry name" value="NHL repeat"/>
    <property type="match status" value="1"/>
</dbReference>
<keyword evidence="1" id="KW-0862">Zinc</keyword>
<dbReference type="PANTHER" id="PTHR25462:SF305">
    <property type="entry name" value="RING-TYPE DOMAIN-CONTAINING PROTEIN"/>
    <property type="match status" value="1"/>
</dbReference>
<evidence type="ECO:0000313" key="4">
    <source>
        <dbReference type="Proteomes" id="UP000683360"/>
    </source>
</evidence>
<keyword evidence="1" id="KW-0479">Metal-binding</keyword>
<dbReference type="Gene3D" id="3.30.160.60">
    <property type="entry name" value="Classic Zinc Finger"/>
    <property type="match status" value="1"/>
</dbReference>
<evidence type="ECO:0000259" key="2">
    <source>
        <dbReference type="PROSITE" id="PS50119"/>
    </source>
</evidence>
<keyword evidence="4" id="KW-1185">Reference proteome</keyword>
<dbReference type="CDD" id="cd19756">
    <property type="entry name" value="Bbox2"/>
    <property type="match status" value="1"/>
</dbReference>
<name>A0A8S3RKG6_MYTED</name>
<dbReference type="GO" id="GO:0061630">
    <property type="term" value="F:ubiquitin protein ligase activity"/>
    <property type="evidence" value="ECO:0007669"/>
    <property type="project" value="TreeGrafter"/>
</dbReference>
<organism evidence="3 4">
    <name type="scientific">Mytilus edulis</name>
    <name type="common">Blue mussel</name>
    <dbReference type="NCBI Taxonomy" id="6550"/>
    <lineage>
        <taxon>Eukaryota</taxon>
        <taxon>Metazoa</taxon>
        <taxon>Spiralia</taxon>
        <taxon>Lophotrochozoa</taxon>
        <taxon>Mollusca</taxon>
        <taxon>Bivalvia</taxon>
        <taxon>Autobranchia</taxon>
        <taxon>Pteriomorphia</taxon>
        <taxon>Mytilida</taxon>
        <taxon>Mytiloidea</taxon>
        <taxon>Mytilidae</taxon>
        <taxon>Mytilinae</taxon>
        <taxon>Mytilus</taxon>
    </lineage>
</organism>
<dbReference type="InterPro" id="IPR047153">
    <property type="entry name" value="TRIM45/56/19-like"/>
</dbReference>
<dbReference type="GO" id="GO:0008270">
    <property type="term" value="F:zinc ion binding"/>
    <property type="evidence" value="ECO:0007669"/>
    <property type="project" value="UniProtKB-KW"/>
</dbReference>
<dbReference type="PANTHER" id="PTHR25462">
    <property type="entry name" value="BONUS, ISOFORM C-RELATED"/>
    <property type="match status" value="1"/>
</dbReference>
<gene>
    <name evidence="3" type="ORF">MEDL_23267</name>
</gene>
<reference evidence="3" key="1">
    <citation type="submission" date="2021-03" db="EMBL/GenBank/DDBJ databases">
        <authorList>
            <person name="Bekaert M."/>
        </authorList>
    </citation>
    <scope>NUCLEOTIDE SEQUENCE</scope>
</reference>
<evidence type="ECO:0000256" key="1">
    <source>
        <dbReference type="PROSITE-ProRule" id="PRU00024"/>
    </source>
</evidence>
<sequence>MTDSADKNIKHCEVCEKSSLLKWKCTDCQLSMCLLCTENIHTKFKLAETHKIISFTDSSIRLNPNHCHIHRNQLCCIFCQSCEQLVCPACLSENHSQHNLTEVEDIVKKSKTRIKSLEEHIQNDVQPLCQETLTKISKLQSEEHYRFRSIISLIKRQEEILSVQIERHKEFLLTKVQLQETKIKDTLLQKKKTFMTNIDKMRQMKMFIDNTLQEPDDVNIDYLHRETDEIMKWLSTERSSLSEQINLPMLPIFESTNLNKKVVSKMFGFQNSSLFITFDKSLLSSLSSITRVKISKYSETIYLWMGCNADQKIEKYCILPDVKLEQEISEKKVYDMSITSSGDLLFTCSNDTCLYKTTKDGTSKLRSFAPLFPMAVNVNLEGEIHISLYEHGANKRHSRIVTIDSRDRKEITHYENGHNKECFVCVTRIADDSDSIYFVDALPETLEGRIVAISKTDGKLKWAFDGQLEKRYPFTPSDFVKTQADSFIVADIWNNLLYILGKNGAVFQMIDTTKIGLTRPCCVDIDDTDLLWVALLPTGKHSKTTNIHALRYDLILSHCH</sequence>
<comment type="caution">
    <text evidence="3">The sequence shown here is derived from an EMBL/GenBank/DDBJ whole genome shotgun (WGS) entry which is preliminary data.</text>
</comment>
<dbReference type="OrthoDB" id="6134966at2759"/>
<dbReference type="SUPFAM" id="SSF57845">
    <property type="entry name" value="B-box zinc-binding domain"/>
    <property type="match status" value="1"/>
</dbReference>
<evidence type="ECO:0000313" key="3">
    <source>
        <dbReference type="EMBL" id="CAG2209123.1"/>
    </source>
</evidence>
<protein>
    <recommendedName>
        <fullName evidence="2">B box-type domain-containing protein</fullName>
    </recommendedName>
</protein>